<keyword evidence="3" id="KW-0460">Magnesium</keyword>
<dbReference type="InterPro" id="IPR003542">
    <property type="entry name" value="Enbac_synth_compD-like"/>
</dbReference>
<evidence type="ECO:0000256" key="2">
    <source>
        <dbReference type="PIRSR" id="PIRSR603542-1"/>
    </source>
</evidence>
<feature type="binding site" evidence="3">
    <location>
        <position position="107"/>
    </location>
    <ligand>
        <name>Mg(2+)</name>
        <dbReference type="ChEBI" id="CHEBI:18420"/>
    </ligand>
</feature>
<dbReference type="RefSeq" id="WP_184991161.1">
    <property type="nucleotide sequence ID" value="NZ_BOMK01000037.1"/>
</dbReference>
<dbReference type="GO" id="GO:0005886">
    <property type="term" value="C:plasma membrane"/>
    <property type="evidence" value="ECO:0007669"/>
    <property type="project" value="TreeGrafter"/>
</dbReference>
<proteinExistence type="predicted"/>
<gene>
    <name evidence="6" type="ORF">BJ971_001563</name>
</gene>
<comment type="cofactor">
    <cofactor evidence="3">
        <name>Mg(2+)</name>
        <dbReference type="ChEBI" id="CHEBI:18420"/>
    </cofactor>
</comment>
<dbReference type="GO" id="GO:0000287">
    <property type="term" value="F:magnesium ion binding"/>
    <property type="evidence" value="ECO:0007669"/>
    <property type="project" value="InterPro"/>
</dbReference>
<dbReference type="InterPro" id="IPR008278">
    <property type="entry name" value="4-PPantetheinyl_Trfase_dom"/>
</dbReference>
<comment type="caution">
    <text evidence="6">The sequence shown here is derived from an EMBL/GenBank/DDBJ whole genome shotgun (WGS) entry which is preliminary data.</text>
</comment>
<protein>
    <submittedName>
        <fullName evidence="6">4'-phosphopantetheinyl transferase EntD</fullName>
    </submittedName>
</protein>
<keyword evidence="3" id="KW-0479">Metal-binding</keyword>
<feature type="binding site" evidence="2">
    <location>
        <position position="150"/>
    </location>
    <ligand>
        <name>CoA</name>
        <dbReference type="ChEBI" id="CHEBI:57287"/>
    </ligand>
</feature>
<feature type="binding site" evidence="3">
    <location>
        <position position="106"/>
    </location>
    <ligand>
        <name>Mg(2+)</name>
        <dbReference type="ChEBI" id="CHEBI:18420"/>
    </ligand>
</feature>
<reference evidence="6 7" key="1">
    <citation type="submission" date="2020-08" db="EMBL/GenBank/DDBJ databases">
        <title>Sequencing the genomes of 1000 actinobacteria strains.</title>
        <authorList>
            <person name="Klenk H.-P."/>
        </authorList>
    </citation>
    <scope>NUCLEOTIDE SEQUENCE [LARGE SCALE GENOMIC DNA]</scope>
    <source>
        <strain evidence="6 7">DSM 43149</strain>
    </source>
</reference>
<sequence length="215" mass="22983">MLERLLPPDVRTASTTTDPPDAEIFPAEAALITNAVEKRRNEFTTVRHCARLALAELGVPPAPILPGVRGAPVWPAGIVGSMTHCVGYRGAAVARAGAVRGVGIDAEVDGPLPEGVLDLVSSEREREHLGQLARQWPAVQWERLLFSAKESVYKVWSPLTGEWLGFEGAAVTFDPEAETFTARLLVDGPFETLAGRFLVADGIVLTAITLGGPVR</sequence>
<feature type="binding site" evidence="2">
    <location>
        <begin position="83"/>
        <end position="84"/>
    </location>
    <ligand>
        <name>CoA</name>
        <dbReference type="ChEBI" id="CHEBI:57287"/>
    </ligand>
</feature>
<evidence type="ECO:0000259" key="5">
    <source>
        <dbReference type="Pfam" id="PF17837"/>
    </source>
</evidence>
<feature type="binding site" evidence="2">
    <location>
        <position position="39"/>
    </location>
    <ligand>
        <name>CoA</name>
        <dbReference type="ChEBI" id="CHEBI:57287"/>
    </ligand>
</feature>
<feature type="binding site" evidence="3">
    <location>
        <position position="105"/>
    </location>
    <ligand>
        <name>Mg(2+)</name>
        <dbReference type="ChEBI" id="CHEBI:18420"/>
    </ligand>
</feature>
<evidence type="ECO:0000313" key="6">
    <source>
        <dbReference type="EMBL" id="MBB4761007.1"/>
    </source>
</evidence>
<dbReference type="GO" id="GO:0009239">
    <property type="term" value="P:enterobactin biosynthetic process"/>
    <property type="evidence" value="ECO:0007669"/>
    <property type="project" value="InterPro"/>
</dbReference>
<dbReference type="AlphaFoldDB" id="A0A7W7HUH3"/>
<evidence type="ECO:0000259" key="4">
    <source>
        <dbReference type="Pfam" id="PF01648"/>
    </source>
</evidence>
<evidence type="ECO:0000256" key="1">
    <source>
        <dbReference type="ARBA" id="ARBA00022679"/>
    </source>
</evidence>
<feature type="domain" description="4'-phosphopantetheinyl transferase N-terminal" evidence="5">
    <location>
        <begin position="27"/>
        <end position="94"/>
    </location>
</feature>
<dbReference type="PRINTS" id="PR01399">
    <property type="entry name" value="ENTSNTHTASED"/>
</dbReference>
<dbReference type="PANTHER" id="PTHR38096:SF1">
    <property type="entry name" value="ENTEROBACTIN SYNTHASE COMPONENT D"/>
    <property type="match status" value="1"/>
</dbReference>
<dbReference type="SUPFAM" id="SSF56214">
    <property type="entry name" value="4'-phosphopantetheinyl transferase"/>
    <property type="match status" value="1"/>
</dbReference>
<dbReference type="Pfam" id="PF17837">
    <property type="entry name" value="4PPT_N"/>
    <property type="match status" value="1"/>
</dbReference>
<feature type="binding site" evidence="2">
    <location>
        <position position="154"/>
    </location>
    <ligand>
        <name>CoA</name>
        <dbReference type="ChEBI" id="CHEBI:57287"/>
    </ligand>
</feature>
<organism evidence="6 7">
    <name type="scientific">Actinoplanes digitatis</name>
    <dbReference type="NCBI Taxonomy" id="1868"/>
    <lineage>
        <taxon>Bacteria</taxon>
        <taxon>Bacillati</taxon>
        <taxon>Actinomycetota</taxon>
        <taxon>Actinomycetes</taxon>
        <taxon>Micromonosporales</taxon>
        <taxon>Micromonosporaceae</taxon>
        <taxon>Actinoplanes</taxon>
    </lineage>
</organism>
<accession>A0A7W7HUH3</accession>
<dbReference type="PANTHER" id="PTHR38096">
    <property type="entry name" value="ENTEROBACTIN SYNTHASE COMPONENT D"/>
    <property type="match status" value="1"/>
</dbReference>
<dbReference type="Pfam" id="PF01648">
    <property type="entry name" value="ACPS"/>
    <property type="match status" value="1"/>
</dbReference>
<dbReference type="GO" id="GO:0009366">
    <property type="term" value="C:enterobactin synthetase complex"/>
    <property type="evidence" value="ECO:0007669"/>
    <property type="project" value="InterPro"/>
</dbReference>
<evidence type="ECO:0000256" key="3">
    <source>
        <dbReference type="PIRSR" id="PIRSR603542-2"/>
    </source>
</evidence>
<keyword evidence="1 6" id="KW-0808">Transferase</keyword>
<feature type="binding site" evidence="2">
    <location>
        <position position="164"/>
    </location>
    <ligand>
        <name>CoA</name>
        <dbReference type="ChEBI" id="CHEBI:57287"/>
    </ligand>
</feature>
<dbReference type="Proteomes" id="UP000578112">
    <property type="component" value="Unassembled WGS sequence"/>
</dbReference>
<dbReference type="InterPro" id="IPR037143">
    <property type="entry name" value="4-PPantetheinyl_Trfase_dom_sf"/>
</dbReference>
<keyword evidence="7" id="KW-1185">Reference proteome</keyword>
<feature type="binding site" evidence="2">
    <location>
        <position position="105"/>
    </location>
    <ligand>
        <name>CoA</name>
        <dbReference type="ChEBI" id="CHEBI:57287"/>
    </ligand>
</feature>
<feature type="domain" description="4'-phosphopantetheinyl transferase" evidence="4">
    <location>
        <begin position="101"/>
        <end position="179"/>
    </location>
</feature>
<name>A0A7W7HUH3_9ACTN</name>
<feature type="binding site" evidence="2">
    <location>
        <position position="47"/>
    </location>
    <ligand>
        <name>CoA</name>
        <dbReference type="ChEBI" id="CHEBI:57287"/>
    </ligand>
</feature>
<evidence type="ECO:0000313" key="7">
    <source>
        <dbReference type="Proteomes" id="UP000578112"/>
    </source>
</evidence>
<dbReference type="EMBL" id="JACHNH010000001">
    <property type="protein sequence ID" value="MBB4761007.1"/>
    <property type="molecule type" value="Genomic_DNA"/>
</dbReference>
<dbReference type="GO" id="GO:0008897">
    <property type="term" value="F:holo-[acyl-carrier-protein] synthase activity"/>
    <property type="evidence" value="ECO:0007669"/>
    <property type="project" value="InterPro"/>
</dbReference>
<dbReference type="InterPro" id="IPR041354">
    <property type="entry name" value="4PPT_N"/>
</dbReference>